<dbReference type="NCBIfam" id="TIGR00115">
    <property type="entry name" value="tig"/>
    <property type="match status" value="1"/>
</dbReference>
<evidence type="ECO:0000256" key="2">
    <source>
        <dbReference type="ARBA" id="ARBA00005464"/>
    </source>
</evidence>
<organism evidence="16 17">
    <name type="scientific">Mycoplasmopsis felis</name>
    <dbReference type="NCBI Taxonomy" id="33923"/>
    <lineage>
        <taxon>Bacteria</taxon>
        <taxon>Bacillati</taxon>
        <taxon>Mycoplasmatota</taxon>
        <taxon>Mycoplasmoidales</taxon>
        <taxon>Metamycoplasmataceae</taxon>
        <taxon>Mycoplasmopsis</taxon>
    </lineage>
</organism>
<dbReference type="GO" id="GO:0051301">
    <property type="term" value="P:cell division"/>
    <property type="evidence" value="ECO:0007669"/>
    <property type="project" value="UniProtKB-KW"/>
</dbReference>
<evidence type="ECO:0000256" key="3">
    <source>
        <dbReference type="ARBA" id="ARBA00013194"/>
    </source>
</evidence>
<dbReference type="EMBL" id="AP022325">
    <property type="protein sequence ID" value="BBU47490.1"/>
    <property type="molecule type" value="Genomic_DNA"/>
</dbReference>
<dbReference type="Gene3D" id="3.10.50.40">
    <property type="match status" value="1"/>
</dbReference>
<dbReference type="InterPro" id="IPR046357">
    <property type="entry name" value="PPIase_dom_sf"/>
</dbReference>
<comment type="domain">
    <text evidence="12">Consists of 3 domains; the N-terminus binds the ribosome, the middle domain has PPIase activity, while the C-terminus has intrinsic chaperone activity on its own.</text>
</comment>
<dbReference type="FunFam" id="3.10.50.40:FF:000001">
    <property type="entry name" value="Trigger factor"/>
    <property type="match status" value="1"/>
</dbReference>
<sequence length="438" mass="50760">MVTHLEDKKNSSLVVTYKVSKDEFQKNLDKEMNNFSKKVKVPGYRPGKAPKKKLLQYTNKTEVMNFVISTYSKSAFQEVVKYITEKKLNANAYYSTNVDFNENGDLILSYDFPLLPDYSKVNFDQLKTDIKLPKLDKKAKEEIVKKFINEGGASTVLTDKKEKTKLNDVVNIDFKGFINDEAFEGGEAEGFDLTLGSNQFIPGFEDQLVGKTTGWNGDIKVVFPETYFVKEYQNKEAVFNVKINSIKRHSKLELTEEFVKKLNIENVKTVKEFEEFLVNKKLVELFFQSISELENNLVEEINKISNPIIHKNLLAKRIKDLENEFNKTLKQYGIKRTEYLSLIKTTEENIQAEYVKIAEDEAKKAFAQDWLVQQLNINEKDEELIKFKEELKQNGFTDEKNLSATARTIVFTRKLLEKINSKKIKEFDNLSKDIISLK</sequence>
<evidence type="ECO:0000259" key="15">
    <source>
        <dbReference type="PROSITE" id="PS50059"/>
    </source>
</evidence>
<keyword evidence="12" id="KW-0963">Cytoplasm</keyword>
<dbReference type="InterPro" id="IPR001179">
    <property type="entry name" value="PPIase_FKBP_dom"/>
</dbReference>
<dbReference type="Gene3D" id="1.10.3120.10">
    <property type="entry name" value="Trigger factor, C-terminal domain"/>
    <property type="match status" value="1"/>
</dbReference>
<evidence type="ECO:0000256" key="9">
    <source>
        <dbReference type="ARBA" id="ARBA00023306"/>
    </source>
</evidence>
<dbReference type="HAMAP" id="MF_00303">
    <property type="entry name" value="Trigger_factor_Tig"/>
    <property type="match status" value="1"/>
</dbReference>
<feature type="domain" description="PPIase FKBP-type" evidence="15">
    <location>
        <begin position="167"/>
        <end position="227"/>
    </location>
</feature>
<gene>
    <name evidence="12 16" type="primary">tig</name>
    <name evidence="16" type="ORF">JPM2_1830</name>
</gene>
<dbReference type="InterPro" id="IPR037041">
    <property type="entry name" value="Trigger_fac_C_sf"/>
</dbReference>
<dbReference type="RefSeq" id="WP_161553001.1">
    <property type="nucleotide sequence ID" value="NZ_AP022325.1"/>
</dbReference>
<dbReference type="GO" id="GO:0003755">
    <property type="term" value="F:peptidyl-prolyl cis-trans isomerase activity"/>
    <property type="evidence" value="ECO:0007669"/>
    <property type="project" value="UniProtKB-UniRule"/>
</dbReference>
<dbReference type="Pfam" id="PF00254">
    <property type="entry name" value="FKBP_C"/>
    <property type="match status" value="1"/>
</dbReference>
<dbReference type="SUPFAM" id="SSF54534">
    <property type="entry name" value="FKBP-like"/>
    <property type="match status" value="1"/>
</dbReference>
<dbReference type="EC" id="5.2.1.8" evidence="3 12"/>
<dbReference type="GO" id="GO:0043022">
    <property type="term" value="F:ribosome binding"/>
    <property type="evidence" value="ECO:0007669"/>
    <property type="project" value="TreeGrafter"/>
</dbReference>
<name>A0A809RV24_9BACT</name>
<dbReference type="Pfam" id="PF05697">
    <property type="entry name" value="Trigger_N"/>
    <property type="match status" value="1"/>
</dbReference>
<keyword evidence="9 12" id="KW-0131">Cell cycle</keyword>
<dbReference type="InterPro" id="IPR027304">
    <property type="entry name" value="Trigger_fact/SurA_dom_sf"/>
</dbReference>
<dbReference type="GO" id="GO:0044183">
    <property type="term" value="F:protein folding chaperone"/>
    <property type="evidence" value="ECO:0007669"/>
    <property type="project" value="TreeGrafter"/>
</dbReference>
<comment type="subcellular location">
    <subcellularLocation>
        <location evidence="12">Cytoplasm</location>
    </subcellularLocation>
    <text evidence="12">About half TF is bound to the ribosome near the polypeptide exit tunnel while the other half is free in the cytoplasm.</text>
</comment>
<evidence type="ECO:0000256" key="6">
    <source>
        <dbReference type="ARBA" id="ARBA00023110"/>
    </source>
</evidence>
<accession>A0A809RV24</accession>
<dbReference type="InterPro" id="IPR005215">
    <property type="entry name" value="Trig_fac"/>
</dbReference>
<dbReference type="InterPro" id="IPR008881">
    <property type="entry name" value="Trigger_fac_ribosome-bd_bac"/>
</dbReference>
<evidence type="ECO:0000256" key="5">
    <source>
        <dbReference type="ARBA" id="ARBA00022618"/>
    </source>
</evidence>
<dbReference type="SUPFAM" id="SSF102735">
    <property type="entry name" value="Trigger factor ribosome-binding domain"/>
    <property type="match status" value="1"/>
</dbReference>
<protein>
    <recommendedName>
        <fullName evidence="4 12">Trigger factor</fullName>
        <shortName evidence="12">TF</shortName>
        <ecNumber evidence="3 12">5.2.1.8</ecNumber>
    </recommendedName>
    <alternativeName>
        <fullName evidence="11 12">PPIase</fullName>
    </alternativeName>
</protein>
<keyword evidence="6 12" id="KW-0697">Rotamase</keyword>
<evidence type="ECO:0000256" key="12">
    <source>
        <dbReference type="HAMAP-Rule" id="MF_00303"/>
    </source>
</evidence>
<evidence type="ECO:0000313" key="17">
    <source>
        <dbReference type="Proteomes" id="UP000464317"/>
    </source>
</evidence>
<evidence type="ECO:0000256" key="1">
    <source>
        <dbReference type="ARBA" id="ARBA00000971"/>
    </source>
</evidence>
<dbReference type="GO" id="GO:0005737">
    <property type="term" value="C:cytoplasm"/>
    <property type="evidence" value="ECO:0007669"/>
    <property type="project" value="UniProtKB-SubCell"/>
</dbReference>
<evidence type="ECO:0000256" key="4">
    <source>
        <dbReference type="ARBA" id="ARBA00016902"/>
    </source>
</evidence>
<dbReference type="PANTHER" id="PTHR30560">
    <property type="entry name" value="TRIGGER FACTOR CHAPERONE AND PEPTIDYL-PROLYL CIS/TRANS ISOMERASE"/>
    <property type="match status" value="1"/>
</dbReference>
<dbReference type="GO" id="GO:0043335">
    <property type="term" value="P:protein unfolding"/>
    <property type="evidence" value="ECO:0007669"/>
    <property type="project" value="TreeGrafter"/>
</dbReference>
<evidence type="ECO:0000256" key="14">
    <source>
        <dbReference type="RuleBase" id="RU003914"/>
    </source>
</evidence>
<evidence type="ECO:0000313" key="16">
    <source>
        <dbReference type="EMBL" id="BBU47490.1"/>
    </source>
</evidence>
<evidence type="ECO:0000256" key="8">
    <source>
        <dbReference type="ARBA" id="ARBA00023235"/>
    </source>
</evidence>
<dbReference type="AlphaFoldDB" id="A0A809RV24"/>
<proteinExistence type="inferred from homology"/>
<dbReference type="SUPFAM" id="SSF109998">
    <property type="entry name" value="Triger factor/SurA peptide-binding domain-like"/>
    <property type="match status" value="1"/>
</dbReference>
<keyword evidence="8 12" id="KW-0413">Isomerase</keyword>
<comment type="similarity">
    <text evidence="2 12 14">Belongs to the FKBP-type PPIase family. Tig subfamily.</text>
</comment>
<keyword evidence="17" id="KW-1185">Reference proteome</keyword>
<reference evidence="16 17" key="1">
    <citation type="submission" date="2020-01" db="EMBL/GenBank/DDBJ databases">
        <title>Complete genome sequence of Mycoplasma felis strain Myco-2.</title>
        <authorList>
            <person name="Kinoshita Y."/>
            <person name="Niwa H."/>
            <person name="Uchida-Fujii E."/>
            <person name="Nukada T."/>
        </authorList>
    </citation>
    <scope>NUCLEOTIDE SEQUENCE [LARGE SCALE GENOMIC DNA]</scope>
    <source>
        <strain evidence="16 17">Myco-2</strain>
    </source>
</reference>
<comment type="catalytic activity">
    <reaction evidence="1 12 13">
        <text>[protein]-peptidylproline (omega=180) = [protein]-peptidylproline (omega=0)</text>
        <dbReference type="Rhea" id="RHEA:16237"/>
        <dbReference type="Rhea" id="RHEA-COMP:10747"/>
        <dbReference type="Rhea" id="RHEA-COMP:10748"/>
        <dbReference type="ChEBI" id="CHEBI:83833"/>
        <dbReference type="ChEBI" id="CHEBI:83834"/>
        <dbReference type="EC" id="5.2.1.8"/>
    </reaction>
</comment>
<dbReference type="KEGG" id="mfel:JPM2_1830"/>
<dbReference type="PROSITE" id="PS50059">
    <property type="entry name" value="FKBP_PPIASE"/>
    <property type="match status" value="1"/>
</dbReference>
<comment type="function">
    <text evidence="10 12">Involved in protein export. Acts as a chaperone by maintaining the newly synthesized protein in an open conformation. Functions as a peptidyl-prolyl cis-trans isomerase.</text>
</comment>
<dbReference type="InterPro" id="IPR036611">
    <property type="entry name" value="Trigger_fac_ribosome-bd_sf"/>
</dbReference>
<evidence type="ECO:0000256" key="11">
    <source>
        <dbReference type="ARBA" id="ARBA00029986"/>
    </source>
</evidence>
<evidence type="ECO:0000256" key="7">
    <source>
        <dbReference type="ARBA" id="ARBA00023186"/>
    </source>
</evidence>
<evidence type="ECO:0000256" key="10">
    <source>
        <dbReference type="ARBA" id="ARBA00024849"/>
    </source>
</evidence>
<dbReference type="PANTHER" id="PTHR30560:SF3">
    <property type="entry name" value="TRIGGER FACTOR-LIKE PROTEIN TIG, CHLOROPLASTIC"/>
    <property type="match status" value="1"/>
</dbReference>
<keyword evidence="7 12" id="KW-0143">Chaperone</keyword>
<dbReference type="Proteomes" id="UP000464317">
    <property type="component" value="Chromosome"/>
</dbReference>
<dbReference type="Gene3D" id="3.30.70.1050">
    <property type="entry name" value="Trigger factor ribosome-binding domain"/>
    <property type="match status" value="1"/>
</dbReference>
<keyword evidence="5 12" id="KW-0132">Cell division</keyword>
<dbReference type="GO" id="GO:0051083">
    <property type="term" value="P:'de novo' cotranslational protein folding"/>
    <property type="evidence" value="ECO:0007669"/>
    <property type="project" value="TreeGrafter"/>
</dbReference>
<evidence type="ECO:0000256" key="13">
    <source>
        <dbReference type="PROSITE-ProRule" id="PRU00277"/>
    </source>
</evidence>
<dbReference type="PIRSF" id="PIRSF003095">
    <property type="entry name" value="Trigger_factor"/>
    <property type="match status" value="1"/>
</dbReference>
<dbReference type="GO" id="GO:0015031">
    <property type="term" value="P:protein transport"/>
    <property type="evidence" value="ECO:0007669"/>
    <property type="project" value="UniProtKB-UniRule"/>
</dbReference>